<evidence type="ECO:0000256" key="7">
    <source>
        <dbReference type="SAM" id="Phobius"/>
    </source>
</evidence>
<evidence type="ECO:0000256" key="5">
    <source>
        <dbReference type="ARBA" id="ARBA00022989"/>
    </source>
</evidence>
<dbReference type="Pfam" id="PF06105">
    <property type="entry name" value="Aph-1"/>
    <property type="match status" value="1"/>
</dbReference>
<evidence type="ECO:0000256" key="3">
    <source>
        <dbReference type="ARBA" id="ARBA00022692"/>
    </source>
</evidence>
<dbReference type="PANTHER" id="PTHR12889">
    <property type="entry name" value="GAMMA-SECRETASE SUBUNIT APH-1"/>
    <property type="match status" value="1"/>
</dbReference>
<dbReference type="GO" id="GO:0016485">
    <property type="term" value="P:protein processing"/>
    <property type="evidence" value="ECO:0007669"/>
    <property type="project" value="InterPro"/>
</dbReference>
<dbReference type="AlphaFoldDB" id="A0A9P1I7B7"/>
<evidence type="ECO:0000256" key="2">
    <source>
        <dbReference type="ARBA" id="ARBA00005577"/>
    </source>
</evidence>
<feature type="transmembrane region" description="Helical" evidence="7">
    <location>
        <begin position="205"/>
        <end position="222"/>
    </location>
</feature>
<dbReference type="GO" id="GO:0016020">
    <property type="term" value="C:membrane"/>
    <property type="evidence" value="ECO:0007669"/>
    <property type="project" value="UniProtKB-SubCell"/>
</dbReference>
<organism evidence="8 9">
    <name type="scientific">Caenorhabditis angaria</name>
    <dbReference type="NCBI Taxonomy" id="860376"/>
    <lineage>
        <taxon>Eukaryota</taxon>
        <taxon>Metazoa</taxon>
        <taxon>Ecdysozoa</taxon>
        <taxon>Nematoda</taxon>
        <taxon>Chromadorea</taxon>
        <taxon>Rhabditida</taxon>
        <taxon>Rhabditina</taxon>
        <taxon>Rhabditomorpha</taxon>
        <taxon>Rhabditoidea</taxon>
        <taxon>Rhabditidae</taxon>
        <taxon>Peloderinae</taxon>
        <taxon>Caenorhabditis</taxon>
    </lineage>
</organism>
<comment type="similarity">
    <text evidence="2">Belongs to the APH-1 family.</text>
</comment>
<feature type="transmembrane region" description="Helical" evidence="7">
    <location>
        <begin position="172"/>
        <end position="193"/>
    </location>
</feature>
<feature type="transmembrane region" description="Helical" evidence="7">
    <location>
        <begin position="32"/>
        <end position="56"/>
    </location>
</feature>
<evidence type="ECO:0000256" key="6">
    <source>
        <dbReference type="ARBA" id="ARBA00023136"/>
    </source>
</evidence>
<feature type="transmembrane region" description="Helical" evidence="7">
    <location>
        <begin position="7"/>
        <end position="26"/>
    </location>
</feature>
<dbReference type="Proteomes" id="UP001152747">
    <property type="component" value="Unassembled WGS sequence"/>
</dbReference>
<evidence type="ECO:0000313" key="9">
    <source>
        <dbReference type="Proteomes" id="UP001152747"/>
    </source>
</evidence>
<dbReference type="OrthoDB" id="6507463at2759"/>
<evidence type="ECO:0000256" key="1">
    <source>
        <dbReference type="ARBA" id="ARBA00004141"/>
    </source>
</evidence>
<keyword evidence="6 7" id="KW-0472">Membrane</keyword>
<accession>A0A9P1I7B7</accession>
<reference evidence="8" key="1">
    <citation type="submission" date="2022-11" db="EMBL/GenBank/DDBJ databases">
        <authorList>
            <person name="Kikuchi T."/>
        </authorList>
    </citation>
    <scope>NUCLEOTIDE SEQUENCE</scope>
    <source>
        <strain evidence="8">PS1010</strain>
    </source>
</reference>
<sequence length="224" mass="24621">MGTLLTISCYIFTFSPSFCIFCRFIAHDPVRIILFFLGSFFWLVSILFSSLIWLLLSQILPKPQSFFLAISTSILIQESSRIAYFLLLKAAQSGLNKITKQGQISVAPGVSDLQNSRHMLGLVCGLGMGVISALFLTMNAFAAFSGPGTIGMPEALLKSTVDVNRAGKYLPAFYSASALLLSCFHVCWTIMIWDSCHRFGRMPTAYLPGFAALITHFAVAYLDS</sequence>
<evidence type="ECO:0000313" key="8">
    <source>
        <dbReference type="EMBL" id="CAI5439376.1"/>
    </source>
</evidence>
<keyword evidence="4" id="KW-0914">Notch signaling pathway</keyword>
<dbReference type="EMBL" id="CANHGI010000001">
    <property type="protein sequence ID" value="CAI5439376.1"/>
    <property type="molecule type" value="Genomic_DNA"/>
</dbReference>
<proteinExistence type="inferred from homology"/>
<comment type="caution">
    <text evidence="8">The sequence shown here is derived from an EMBL/GenBank/DDBJ whole genome shotgun (WGS) entry which is preliminary data.</text>
</comment>
<feature type="transmembrane region" description="Helical" evidence="7">
    <location>
        <begin position="120"/>
        <end position="144"/>
    </location>
</feature>
<name>A0A9P1I7B7_9PELO</name>
<keyword evidence="3 7" id="KW-0812">Transmembrane</keyword>
<dbReference type="GO" id="GO:0007219">
    <property type="term" value="P:Notch signaling pathway"/>
    <property type="evidence" value="ECO:0007669"/>
    <property type="project" value="UniProtKB-KW"/>
</dbReference>
<dbReference type="InterPro" id="IPR009294">
    <property type="entry name" value="Aph-1"/>
</dbReference>
<comment type="subcellular location">
    <subcellularLocation>
        <location evidence="1">Membrane</location>
        <topology evidence="1">Multi-pass membrane protein</topology>
    </subcellularLocation>
</comment>
<keyword evidence="9" id="KW-1185">Reference proteome</keyword>
<evidence type="ECO:0000256" key="4">
    <source>
        <dbReference type="ARBA" id="ARBA00022976"/>
    </source>
</evidence>
<keyword evidence="5 7" id="KW-1133">Transmembrane helix</keyword>
<gene>
    <name evidence="8" type="ORF">CAMP_LOCUS2013</name>
</gene>
<protein>
    <submittedName>
        <fullName evidence="8">Uncharacterized protein</fullName>
    </submittedName>
</protein>